<evidence type="ECO:0008006" key="3">
    <source>
        <dbReference type="Google" id="ProtNLM"/>
    </source>
</evidence>
<gene>
    <name evidence="1" type="ORF">Asi02nite_02620</name>
</gene>
<dbReference type="EMBL" id="BONE01000001">
    <property type="protein sequence ID" value="GIF70744.1"/>
    <property type="molecule type" value="Genomic_DNA"/>
</dbReference>
<dbReference type="InterPro" id="IPR029063">
    <property type="entry name" value="SAM-dependent_MTases_sf"/>
</dbReference>
<reference evidence="1 2" key="1">
    <citation type="submission" date="2021-01" db="EMBL/GenBank/DDBJ databases">
        <title>Whole genome shotgun sequence of Asanoa siamensis NBRC 107932.</title>
        <authorList>
            <person name="Komaki H."/>
            <person name="Tamura T."/>
        </authorList>
    </citation>
    <scope>NUCLEOTIDE SEQUENCE [LARGE SCALE GENOMIC DNA]</scope>
    <source>
        <strain evidence="1 2">NBRC 107932</strain>
    </source>
</reference>
<keyword evidence="2" id="KW-1185">Reference proteome</keyword>
<name>A0ABQ4CHH1_9ACTN</name>
<protein>
    <recommendedName>
        <fullName evidence="3">Methyltransferase</fullName>
    </recommendedName>
</protein>
<sequence>MGRDWVDWHSGYADPDFRLSQRLRTVREQIRQALDTAPPGPIAVVSMCAGDGRDLLGVLADHPRAADVDARLVELDPILGERARAAAADLPARVEVVTGDASFTDAYAGAVPAHLALFCGVFGNISDVDIAATIAAAPEFVAPGGVVIWTRHREDPDLVPHILDWFAEARFEPLFVSPKDAGYGVGAHRYTGEGRPLTPGRRLFTFER</sequence>
<organism evidence="1 2">
    <name type="scientific">Asanoa siamensis</name>
    <dbReference type="NCBI Taxonomy" id="926357"/>
    <lineage>
        <taxon>Bacteria</taxon>
        <taxon>Bacillati</taxon>
        <taxon>Actinomycetota</taxon>
        <taxon>Actinomycetes</taxon>
        <taxon>Micromonosporales</taxon>
        <taxon>Micromonosporaceae</taxon>
        <taxon>Asanoa</taxon>
    </lineage>
</organism>
<evidence type="ECO:0000313" key="2">
    <source>
        <dbReference type="Proteomes" id="UP000604117"/>
    </source>
</evidence>
<dbReference type="Gene3D" id="3.40.50.150">
    <property type="entry name" value="Vaccinia Virus protein VP39"/>
    <property type="match status" value="1"/>
</dbReference>
<comment type="caution">
    <text evidence="1">The sequence shown here is derived from an EMBL/GenBank/DDBJ whole genome shotgun (WGS) entry which is preliminary data.</text>
</comment>
<dbReference type="RefSeq" id="WP_203710185.1">
    <property type="nucleotide sequence ID" value="NZ_BONE01000001.1"/>
</dbReference>
<dbReference type="SUPFAM" id="SSF53335">
    <property type="entry name" value="S-adenosyl-L-methionine-dependent methyltransferases"/>
    <property type="match status" value="1"/>
</dbReference>
<dbReference type="Proteomes" id="UP000604117">
    <property type="component" value="Unassembled WGS sequence"/>
</dbReference>
<evidence type="ECO:0000313" key="1">
    <source>
        <dbReference type="EMBL" id="GIF70744.1"/>
    </source>
</evidence>
<accession>A0ABQ4CHH1</accession>
<proteinExistence type="predicted"/>